<dbReference type="PATRIC" id="fig|2209.69.peg.4063"/>
<reference evidence="1" key="1">
    <citation type="journal article" date="2015" name="ISME J.">
        <title>Genomic and phenotypic differentiation among Methanosarcina mazei populations from Columbia River sediment.</title>
        <authorList>
            <person name="Youngblut N.D."/>
            <person name="Wirth J.S."/>
            <person name="Henriksen J.R."/>
            <person name="Smith M."/>
            <person name="Simon H."/>
            <person name="Metcalf W.W."/>
            <person name="Whitaker R.J."/>
        </authorList>
    </citation>
    <scope>NUCLEOTIDE SEQUENCE [LARGE SCALE GENOMIC DNA]</scope>
    <source>
        <strain evidence="1">3.H.A.1A.1</strain>
    </source>
</reference>
<dbReference type="AlphaFoldDB" id="A0A0F8HSA2"/>
<accession>A0A0F8HSA2</accession>
<proteinExistence type="predicted"/>
<evidence type="ECO:0000313" key="1">
    <source>
        <dbReference type="EMBL" id="KKG69829.1"/>
    </source>
</evidence>
<organism evidence="1">
    <name type="scientific">Methanosarcina mazei</name>
    <name type="common">Methanosarcina frisia</name>
    <dbReference type="NCBI Taxonomy" id="2209"/>
    <lineage>
        <taxon>Archaea</taxon>
        <taxon>Methanobacteriati</taxon>
        <taxon>Methanobacteriota</taxon>
        <taxon>Stenosarchaea group</taxon>
        <taxon>Methanomicrobia</taxon>
        <taxon>Methanosarcinales</taxon>
        <taxon>Methanosarcinaceae</taxon>
        <taxon>Methanosarcina</taxon>
    </lineage>
</organism>
<protein>
    <submittedName>
        <fullName evidence="1">Uncharacterized protein</fullName>
    </submittedName>
</protein>
<sequence length="119" mass="14368">MITKQPLNITVDKEAFKQVKEHLDENMTNTSKYFNSIMLEDLKILKISKKYNLNRDEIKSVLCWLRTYLDFNPEEKCDYIFDEIQESFNLSRKQIDDIHSIWVDWVEEDDEDYYGEDGN</sequence>
<name>A0A0F8HSA2_METMZ</name>
<gene>
    <name evidence="1" type="ORF">DU43_18300</name>
</gene>
<dbReference type="EMBL" id="JJPM01000270">
    <property type="protein sequence ID" value="KKG69829.1"/>
    <property type="molecule type" value="Genomic_DNA"/>
</dbReference>
<comment type="caution">
    <text evidence="1">The sequence shown here is derived from an EMBL/GenBank/DDBJ whole genome shotgun (WGS) entry which is preliminary data.</text>
</comment>